<dbReference type="OrthoDB" id="5644314at2"/>
<dbReference type="InterPro" id="IPR038610">
    <property type="entry name" value="FliK-like_C_sf"/>
</dbReference>
<dbReference type="Pfam" id="PF02120">
    <property type="entry name" value="Flg_hook"/>
    <property type="match status" value="1"/>
</dbReference>
<dbReference type="STRING" id="1217721.HY57_18930"/>
<evidence type="ECO:0000313" key="3">
    <source>
        <dbReference type="Proteomes" id="UP000027987"/>
    </source>
</evidence>
<evidence type="ECO:0000259" key="1">
    <source>
        <dbReference type="Pfam" id="PF02120"/>
    </source>
</evidence>
<gene>
    <name evidence="2" type="ORF">HY57_18930</name>
</gene>
<feature type="domain" description="Flagellar hook-length control protein-like C-terminal" evidence="1">
    <location>
        <begin position="287"/>
        <end position="367"/>
    </location>
</feature>
<dbReference type="PATRIC" id="fig|1217721.7.peg.3880"/>
<dbReference type="Proteomes" id="UP000027987">
    <property type="component" value="Chromosome"/>
</dbReference>
<dbReference type="HOGENOM" id="CLU_674289_0_0_6"/>
<proteinExistence type="predicted"/>
<dbReference type="KEGG" id="dja:HY57_18930"/>
<dbReference type="AlphaFoldDB" id="A0A075K6A4"/>
<protein>
    <recommendedName>
        <fullName evidence="1">Flagellar hook-length control protein-like C-terminal domain-containing protein</fullName>
    </recommendedName>
</protein>
<dbReference type="Gene3D" id="3.30.750.140">
    <property type="match status" value="1"/>
</dbReference>
<accession>A0A075K6A4</accession>
<name>A0A075K6A4_9GAMM</name>
<reference evidence="2 3" key="1">
    <citation type="submission" date="2014-07" db="EMBL/GenBank/DDBJ databases">
        <title>Complete Genome Sequence of Dyella japonica Strain A8 Isolated from Malaysian Tropical Soil.</title>
        <authorList>
            <person name="Hui R.K.H."/>
            <person name="Chen J.-W."/>
            <person name="Chan K.-G."/>
            <person name="Leung F.C.C."/>
        </authorList>
    </citation>
    <scope>NUCLEOTIDE SEQUENCE [LARGE SCALE GENOMIC DNA]</scope>
    <source>
        <strain evidence="2 3">A8</strain>
    </source>
</reference>
<evidence type="ECO:0000313" key="2">
    <source>
        <dbReference type="EMBL" id="AIF49172.1"/>
    </source>
</evidence>
<dbReference type="InterPro" id="IPR021136">
    <property type="entry name" value="Flagellar_hook_control-like_C"/>
</dbReference>
<sequence length="380" mass="40846">MIIQPTSLAALAWAGAASGSAAESWRIGTVLSARPLGINPDGMMVLQIGALAVETEAPRGQLPSQFQVRVLSTGAQPLLEVIAPQTPEPATQLAMRERLPQQNGYAPLLATLDALAQRPALRQLPSYLRPALALLEHGVRTPAEITRGEGLEEAIKRSGLFLESQLAQPHLDMAGLSQEDWKGALLRLASLLDDYLPSRRATPSASTETPPPLQQRGLQAQPRALLPLALLEDDVDALLTRLHGEVHAALARVEVAQLEATTASAWMIEIPLQGEEGRDILQIQLQQHADADAGSSWTFGFAIDLPALGPIQGELQLRELRLAVRLWAERASTAHRLEQQFGALRQALSASGLILDQLTCQQGLPQSSSPHSAILLRTTA</sequence>
<organism evidence="2 3">
    <name type="scientific">Dyella japonica A8</name>
    <dbReference type="NCBI Taxonomy" id="1217721"/>
    <lineage>
        <taxon>Bacteria</taxon>
        <taxon>Pseudomonadati</taxon>
        <taxon>Pseudomonadota</taxon>
        <taxon>Gammaproteobacteria</taxon>
        <taxon>Lysobacterales</taxon>
        <taxon>Rhodanobacteraceae</taxon>
        <taxon>Dyella</taxon>
    </lineage>
</organism>
<keyword evidence="3" id="KW-1185">Reference proteome</keyword>
<dbReference type="EMBL" id="CP008884">
    <property type="protein sequence ID" value="AIF49172.1"/>
    <property type="molecule type" value="Genomic_DNA"/>
</dbReference>
<dbReference type="RefSeq" id="WP_019466588.1">
    <property type="nucleotide sequence ID" value="NZ_ALOY01000176.1"/>
</dbReference>